<gene>
    <name evidence="3" type="ORF">FRY98_18930</name>
</gene>
<dbReference type="PROSITE" id="PS00352">
    <property type="entry name" value="CSD_1"/>
    <property type="match status" value="1"/>
</dbReference>
<dbReference type="SUPFAM" id="SSF50249">
    <property type="entry name" value="Nucleic acid-binding proteins"/>
    <property type="match status" value="1"/>
</dbReference>
<keyword evidence="4" id="KW-1185">Reference proteome</keyword>
<proteinExistence type="predicted"/>
<evidence type="ECO:0000313" key="4">
    <source>
        <dbReference type="Proteomes" id="UP000325218"/>
    </source>
</evidence>
<dbReference type="PANTHER" id="PTHR46565">
    <property type="entry name" value="COLD SHOCK DOMAIN PROTEIN 2"/>
    <property type="match status" value="1"/>
</dbReference>
<dbReference type="InterPro" id="IPR019844">
    <property type="entry name" value="CSD_CS"/>
</dbReference>
<sequence>MGTGRRGEHNWPVDENGNKQYGKVKWFDDKKGYGFIENKHGGDIFVHFSEISGNGYKTLTEGQNVRYSIKHNDRGDYAADVQKLEEPKVSEEVSTLLR</sequence>
<evidence type="ECO:0000259" key="2">
    <source>
        <dbReference type="PROSITE" id="PS51857"/>
    </source>
</evidence>
<evidence type="ECO:0000256" key="1">
    <source>
        <dbReference type="RuleBase" id="RU000408"/>
    </source>
</evidence>
<protein>
    <submittedName>
        <fullName evidence="3">Cold shock domain-containing protein</fullName>
    </submittedName>
</protein>
<dbReference type="EMBL" id="VSDO01000004">
    <property type="protein sequence ID" value="TYA11740.1"/>
    <property type="molecule type" value="Genomic_DNA"/>
</dbReference>
<dbReference type="AlphaFoldDB" id="A0A5D0CQ57"/>
<evidence type="ECO:0000313" key="3">
    <source>
        <dbReference type="EMBL" id="TYA11740.1"/>
    </source>
</evidence>
<dbReference type="GO" id="GO:0003676">
    <property type="term" value="F:nucleic acid binding"/>
    <property type="evidence" value="ECO:0007669"/>
    <property type="project" value="InterPro"/>
</dbReference>
<dbReference type="Proteomes" id="UP000325218">
    <property type="component" value="Unassembled WGS sequence"/>
</dbReference>
<comment type="caution">
    <text evidence="3">The sequence shown here is derived from an EMBL/GenBank/DDBJ whole genome shotgun (WGS) entry which is preliminary data.</text>
</comment>
<dbReference type="PANTHER" id="PTHR46565:SF20">
    <property type="entry name" value="COLD SHOCK DOMAIN-CONTAINING PROTEIN 4"/>
    <property type="match status" value="1"/>
</dbReference>
<dbReference type="PROSITE" id="PS51857">
    <property type="entry name" value="CSD_2"/>
    <property type="match status" value="1"/>
</dbReference>
<dbReference type="InterPro" id="IPR012340">
    <property type="entry name" value="NA-bd_OB-fold"/>
</dbReference>
<accession>A0A5D0CQ57</accession>
<dbReference type="Gene3D" id="2.40.50.140">
    <property type="entry name" value="Nucleic acid-binding proteins"/>
    <property type="match status" value="1"/>
</dbReference>
<comment type="subcellular location">
    <subcellularLocation>
        <location evidence="1">Cytoplasm</location>
    </subcellularLocation>
</comment>
<feature type="domain" description="CSD" evidence="2">
    <location>
        <begin position="19"/>
        <end position="83"/>
    </location>
</feature>
<dbReference type="OrthoDB" id="9805039at2"/>
<dbReference type="PRINTS" id="PR00050">
    <property type="entry name" value="COLDSHOCK"/>
</dbReference>
<dbReference type="InterPro" id="IPR002059">
    <property type="entry name" value="CSP_DNA-bd"/>
</dbReference>
<dbReference type="GO" id="GO:0005737">
    <property type="term" value="C:cytoplasm"/>
    <property type="evidence" value="ECO:0007669"/>
    <property type="project" value="UniProtKB-SubCell"/>
</dbReference>
<organism evidence="3 4">
    <name type="scientific">Paenibacillus faecis</name>
    <dbReference type="NCBI Taxonomy" id="862114"/>
    <lineage>
        <taxon>Bacteria</taxon>
        <taxon>Bacillati</taxon>
        <taxon>Bacillota</taxon>
        <taxon>Bacilli</taxon>
        <taxon>Bacillales</taxon>
        <taxon>Paenibacillaceae</taxon>
        <taxon>Paenibacillus</taxon>
    </lineage>
</organism>
<dbReference type="Pfam" id="PF00313">
    <property type="entry name" value="CSD"/>
    <property type="match status" value="1"/>
</dbReference>
<name>A0A5D0CQ57_9BACL</name>
<dbReference type="InterPro" id="IPR011129">
    <property type="entry name" value="CSD"/>
</dbReference>
<reference evidence="3 4" key="1">
    <citation type="submission" date="2019-08" db="EMBL/GenBank/DDBJ databases">
        <title>Genome sequencing of Paenibacillus faecis DSM 23593(T).</title>
        <authorList>
            <person name="Kook J.-K."/>
            <person name="Park S.-N."/>
            <person name="Lim Y.K."/>
        </authorList>
    </citation>
    <scope>NUCLEOTIDE SEQUENCE [LARGE SCALE GENOMIC DNA]</scope>
    <source>
        <strain evidence="3 4">DSM 23593</strain>
    </source>
</reference>
<dbReference type="SMART" id="SM00357">
    <property type="entry name" value="CSP"/>
    <property type="match status" value="1"/>
</dbReference>
<dbReference type="CDD" id="cd04458">
    <property type="entry name" value="CSP_CDS"/>
    <property type="match status" value="1"/>
</dbReference>